<dbReference type="PANTHER" id="PTHR43280:SF2">
    <property type="entry name" value="HTH-TYPE TRANSCRIPTIONAL REGULATOR EXSA"/>
    <property type="match status" value="1"/>
</dbReference>
<evidence type="ECO:0000256" key="1">
    <source>
        <dbReference type="ARBA" id="ARBA00023015"/>
    </source>
</evidence>
<evidence type="ECO:0000259" key="5">
    <source>
        <dbReference type="PROSITE" id="PS01124"/>
    </source>
</evidence>
<dbReference type="PANTHER" id="PTHR43280">
    <property type="entry name" value="ARAC-FAMILY TRANSCRIPTIONAL REGULATOR"/>
    <property type="match status" value="1"/>
</dbReference>
<evidence type="ECO:0000256" key="2">
    <source>
        <dbReference type="ARBA" id="ARBA00023125"/>
    </source>
</evidence>
<reference evidence="6" key="1">
    <citation type="submission" date="2022-10" db="EMBL/GenBank/DDBJ databases">
        <title>Comparative genomics and taxonomic characterization of three novel marine species of genus Reichenbachiella exhibiting antioxidant and polysaccharide degradation activities.</title>
        <authorList>
            <person name="Muhammad N."/>
            <person name="Lee Y.-J."/>
            <person name="Ko J."/>
            <person name="Kim S.-G."/>
        </authorList>
    </citation>
    <scope>NUCLEOTIDE SEQUENCE</scope>
    <source>
        <strain evidence="6">Wsw4-B4</strain>
    </source>
</reference>
<evidence type="ECO:0000313" key="7">
    <source>
        <dbReference type="Proteomes" id="UP001062165"/>
    </source>
</evidence>
<dbReference type="SUPFAM" id="SSF46689">
    <property type="entry name" value="Homeodomain-like"/>
    <property type="match status" value="1"/>
</dbReference>
<dbReference type="Gene3D" id="1.10.10.60">
    <property type="entry name" value="Homeodomain-like"/>
    <property type="match status" value="2"/>
</dbReference>
<proteinExistence type="predicted"/>
<keyword evidence="4" id="KW-0472">Membrane</keyword>
<keyword evidence="2" id="KW-0238">DNA-binding</keyword>
<gene>
    <name evidence="6" type="ORF">N7E81_18715</name>
</gene>
<feature type="transmembrane region" description="Helical" evidence="4">
    <location>
        <begin position="108"/>
        <end position="127"/>
    </location>
</feature>
<dbReference type="PRINTS" id="PR00032">
    <property type="entry name" value="HTHARAC"/>
</dbReference>
<dbReference type="RefSeq" id="WP_263051131.1">
    <property type="nucleotide sequence ID" value="NZ_CP106735.1"/>
</dbReference>
<accession>A0ABY6CZW5</accession>
<evidence type="ECO:0000256" key="4">
    <source>
        <dbReference type="SAM" id="Phobius"/>
    </source>
</evidence>
<dbReference type="PROSITE" id="PS01124">
    <property type="entry name" value="HTH_ARAC_FAMILY_2"/>
    <property type="match status" value="1"/>
</dbReference>
<keyword evidence="1" id="KW-0805">Transcription regulation</keyword>
<dbReference type="InterPro" id="IPR020449">
    <property type="entry name" value="Tscrpt_reg_AraC-type_HTH"/>
</dbReference>
<dbReference type="SMART" id="SM00342">
    <property type="entry name" value="HTH_ARAC"/>
    <property type="match status" value="1"/>
</dbReference>
<dbReference type="Proteomes" id="UP001062165">
    <property type="component" value="Chromosome"/>
</dbReference>
<keyword evidence="4" id="KW-0812">Transmembrane</keyword>
<protein>
    <submittedName>
        <fullName evidence="6">Helix-turn-helix domain-containing protein</fullName>
    </submittedName>
</protein>
<name>A0ABY6CZW5_9BACT</name>
<dbReference type="Pfam" id="PF12833">
    <property type="entry name" value="HTH_18"/>
    <property type="match status" value="1"/>
</dbReference>
<keyword evidence="4" id="KW-1133">Transmembrane helix</keyword>
<feature type="domain" description="HTH araC/xylS-type" evidence="5">
    <location>
        <begin position="174"/>
        <end position="273"/>
    </location>
</feature>
<keyword evidence="7" id="KW-1185">Reference proteome</keyword>
<dbReference type="EMBL" id="CP106735">
    <property type="protein sequence ID" value="UXX79388.1"/>
    <property type="molecule type" value="Genomic_DNA"/>
</dbReference>
<evidence type="ECO:0000313" key="6">
    <source>
        <dbReference type="EMBL" id="UXX79388.1"/>
    </source>
</evidence>
<organism evidence="6 7">
    <name type="scientific">Reichenbachiella carrageenanivorans</name>
    <dbReference type="NCBI Taxonomy" id="2979869"/>
    <lineage>
        <taxon>Bacteria</taxon>
        <taxon>Pseudomonadati</taxon>
        <taxon>Bacteroidota</taxon>
        <taxon>Cytophagia</taxon>
        <taxon>Cytophagales</taxon>
        <taxon>Reichenbachiellaceae</taxon>
        <taxon>Reichenbachiella</taxon>
    </lineage>
</organism>
<dbReference type="InterPro" id="IPR018060">
    <property type="entry name" value="HTH_AraC"/>
</dbReference>
<sequence length="274" mass="31554">MINLRYSYLILVFCLVHRLASGQDTTCEISADRQSSVFGHLSYDGETTVFEDSDGFIWVVTPSFSQAAEDLQPGAYTLEVMDSNSDMVRGNRKKLHIQVSQSFDQTSLIYMLFCGLGFALVVLVIWVKMRLSKLRLYFPIEQSEGESPQENEISAFPLELIKTEGNDYDKTFITQLYALIEKHMNEAEFDLTYLSRELCISRSHFFQKVKALTNETPYELLKSYRLKKAAEMLLQDRMQVSEVYVRCGFKSMAHFSRAFKEKYGVSPGKYKMSI</sequence>
<evidence type="ECO:0000256" key="3">
    <source>
        <dbReference type="ARBA" id="ARBA00023163"/>
    </source>
</evidence>
<keyword evidence="3" id="KW-0804">Transcription</keyword>
<dbReference type="InterPro" id="IPR009057">
    <property type="entry name" value="Homeodomain-like_sf"/>
</dbReference>